<dbReference type="PANTHER" id="PTHR47871">
    <property type="entry name" value="NAC DOMAIN-CONTAINING PROTEIN 8"/>
    <property type="match status" value="1"/>
</dbReference>
<evidence type="ECO:0000313" key="3">
    <source>
        <dbReference type="Proteomes" id="UP001141552"/>
    </source>
</evidence>
<reference evidence="2" key="2">
    <citation type="journal article" date="2023" name="Plants (Basel)">
        <title>Annotation of the Turnera subulata (Passifloraceae) Draft Genome Reveals the S-Locus Evolved after the Divergence of Turneroideae from Passifloroideae in a Stepwise Manner.</title>
        <authorList>
            <person name="Henning P.M."/>
            <person name="Roalson E.H."/>
            <person name="Mir W."/>
            <person name="McCubbin A.G."/>
            <person name="Shore J.S."/>
        </authorList>
    </citation>
    <scope>NUCLEOTIDE SEQUENCE</scope>
    <source>
        <strain evidence="2">F60SS</strain>
    </source>
</reference>
<dbReference type="PANTHER" id="PTHR47871:SF2">
    <property type="entry name" value="OS03G0221300 PROTEIN"/>
    <property type="match status" value="1"/>
</dbReference>
<feature type="region of interest" description="Disordered" evidence="1">
    <location>
        <begin position="17"/>
        <end position="38"/>
    </location>
</feature>
<proteinExistence type="predicted"/>
<accession>A0A9Q0FLT4</accession>
<name>A0A9Q0FLT4_9ROSI</name>
<organism evidence="2 3">
    <name type="scientific">Turnera subulata</name>
    <dbReference type="NCBI Taxonomy" id="218843"/>
    <lineage>
        <taxon>Eukaryota</taxon>
        <taxon>Viridiplantae</taxon>
        <taxon>Streptophyta</taxon>
        <taxon>Embryophyta</taxon>
        <taxon>Tracheophyta</taxon>
        <taxon>Spermatophyta</taxon>
        <taxon>Magnoliopsida</taxon>
        <taxon>eudicotyledons</taxon>
        <taxon>Gunneridae</taxon>
        <taxon>Pentapetalae</taxon>
        <taxon>rosids</taxon>
        <taxon>fabids</taxon>
        <taxon>Malpighiales</taxon>
        <taxon>Passifloraceae</taxon>
        <taxon>Turnera</taxon>
    </lineage>
</organism>
<dbReference type="AlphaFoldDB" id="A0A9Q0FLT4"/>
<reference evidence="2" key="1">
    <citation type="submission" date="2022-02" db="EMBL/GenBank/DDBJ databases">
        <authorList>
            <person name="Henning P.M."/>
            <person name="McCubbin A.G."/>
            <person name="Shore J.S."/>
        </authorList>
    </citation>
    <scope>NUCLEOTIDE SEQUENCE</scope>
    <source>
        <strain evidence="2">F60SS</strain>
        <tissue evidence="2">Leaves</tissue>
    </source>
</reference>
<sequence length="647" mass="72200">MPVDYLPQWSAWKRKNMPQSYGAGVSSAKSEGDSGSIEWSNELDHLPLTERRKLLATRNPTKTSPRCETVVKRENGQCSSQGLVSPPPGFSSSEGKDDAIRVDSGVVDQYAKYSENDTGCLKLSAPLDCSHGQIKLRLHSSSDKVTCSAADFNSPDAEEVNANHCTTSGNQMLPTKSAEMKVESFDHPQNSIGGGLSGSAGADVHALKINDDVSNDDLDHIVLKERQRMLLERKMLRLEKPSSSEENLLESKSFDSPSCMPTSRDNIPSSMLFNMVTVKDEPVDCNGSNDPGRNAVPDYFTNFTTVKNEFEIPSKFESDNVDHVKLQDRMKQQTRERVKLNISANCGNSRKIDSSAVDCGDAVFEAPDPIRIFRPRKRKKTATDSIETALEEDAPGLLGVLIEQGVSIDEIKLYGEEDNDEPIDESFIEEGFADLEAVMSKIFFNRSSLLKLAPLRCSKGTKPSYCLACLFSLVEQARYLQFRNWPAEWGWCRDLQSFIFVFEKHKRIVLERPEYGYATYFFELVDSVSIDWQIKRLVTAMKLTNCGRITLIENKALLVGEDITEGEAQVLMQFGWVPNSGLGTMLNYCDRVVHDRKQEKDTSEWRSKIGKLLMDGYNGGTIVSTSILTDDVVDYTSGGNPQIKMEL</sequence>
<feature type="region of interest" description="Disordered" evidence="1">
    <location>
        <begin position="78"/>
        <end position="98"/>
    </location>
</feature>
<comment type="caution">
    <text evidence="2">The sequence shown here is derived from an EMBL/GenBank/DDBJ whole genome shotgun (WGS) entry which is preliminary data.</text>
</comment>
<protein>
    <submittedName>
        <fullName evidence="2">Uncharacterized protein</fullName>
    </submittedName>
</protein>
<evidence type="ECO:0000256" key="1">
    <source>
        <dbReference type="SAM" id="MobiDB-lite"/>
    </source>
</evidence>
<gene>
    <name evidence="2" type="ORF">Tsubulata_039778</name>
</gene>
<keyword evidence="3" id="KW-1185">Reference proteome</keyword>
<evidence type="ECO:0000313" key="2">
    <source>
        <dbReference type="EMBL" id="KAJ4833868.1"/>
    </source>
</evidence>
<dbReference type="EMBL" id="JAKUCV010004844">
    <property type="protein sequence ID" value="KAJ4833868.1"/>
    <property type="molecule type" value="Genomic_DNA"/>
</dbReference>
<dbReference type="OrthoDB" id="2021147at2759"/>
<dbReference type="Proteomes" id="UP001141552">
    <property type="component" value="Unassembled WGS sequence"/>
</dbReference>
<feature type="region of interest" description="Disordered" evidence="1">
    <location>
        <begin position="242"/>
        <end position="261"/>
    </location>
</feature>